<keyword evidence="1" id="KW-0812">Transmembrane</keyword>
<accession>A0A543CEP9</accession>
<evidence type="ECO:0000313" key="2">
    <source>
        <dbReference type="EMBL" id="TQL95566.1"/>
    </source>
</evidence>
<dbReference type="Proteomes" id="UP000316096">
    <property type="component" value="Unassembled WGS sequence"/>
</dbReference>
<gene>
    <name evidence="2" type="ORF">FB559_1074</name>
</gene>
<dbReference type="EMBL" id="VFOZ01000001">
    <property type="protein sequence ID" value="TQL95566.1"/>
    <property type="molecule type" value="Genomic_DNA"/>
</dbReference>
<dbReference type="AlphaFoldDB" id="A0A543CEP9"/>
<feature type="transmembrane region" description="Helical" evidence="1">
    <location>
        <begin position="6"/>
        <end position="25"/>
    </location>
</feature>
<keyword evidence="3" id="KW-1185">Reference proteome</keyword>
<dbReference type="RefSeq" id="WP_141953872.1">
    <property type="nucleotide sequence ID" value="NZ_VFOZ01000001.1"/>
</dbReference>
<name>A0A543CEP9_9ACTN</name>
<organism evidence="2 3">
    <name type="scientific">Actinoallomurus bryophytorum</name>
    <dbReference type="NCBI Taxonomy" id="1490222"/>
    <lineage>
        <taxon>Bacteria</taxon>
        <taxon>Bacillati</taxon>
        <taxon>Actinomycetota</taxon>
        <taxon>Actinomycetes</taxon>
        <taxon>Streptosporangiales</taxon>
        <taxon>Thermomonosporaceae</taxon>
        <taxon>Actinoallomurus</taxon>
    </lineage>
</organism>
<protein>
    <submittedName>
        <fullName evidence="2">Uncharacterized protein</fullName>
    </submittedName>
</protein>
<comment type="caution">
    <text evidence="2">The sequence shown here is derived from an EMBL/GenBank/DDBJ whole genome shotgun (WGS) entry which is preliminary data.</text>
</comment>
<keyword evidence="1" id="KW-1133">Transmembrane helix</keyword>
<reference evidence="2 3" key="1">
    <citation type="submission" date="2019-06" db="EMBL/GenBank/DDBJ databases">
        <title>Sequencing the genomes of 1000 actinobacteria strains.</title>
        <authorList>
            <person name="Klenk H.-P."/>
        </authorList>
    </citation>
    <scope>NUCLEOTIDE SEQUENCE [LARGE SCALE GENOMIC DNA]</scope>
    <source>
        <strain evidence="2 3">DSM 102200</strain>
    </source>
</reference>
<evidence type="ECO:0000313" key="3">
    <source>
        <dbReference type="Proteomes" id="UP000316096"/>
    </source>
</evidence>
<evidence type="ECO:0000256" key="1">
    <source>
        <dbReference type="SAM" id="Phobius"/>
    </source>
</evidence>
<sequence>MSVLAWWVIPVTVALLVGAVIRTWGRRPRFRRSFEEVEYFKSFLNALERHSVERAERGDHTTA</sequence>
<keyword evidence="1" id="KW-0472">Membrane</keyword>
<proteinExistence type="predicted"/>